<dbReference type="OrthoDB" id="9785718at2"/>
<dbReference type="Gene3D" id="3.40.50.2300">
    <property type="match status" value="1"/>
</dbReference>
<keyword evidence="4" id="KW-1185">Reference proteome</keyword>
<dbReference type="Proteomes" id="UP000277766">
    <property type="component" value="Unassembled WGS sequence"/>
</dbReference>
<dbReference type="EMBL" id="RXPE01000010">
    <property type="protein sequence ID" value="RTR27531.1"/>
    <property type="molecule type" value="Genomic_DNA"/>
</dbReference>
<dbReference type="PROSITE" id="PS50110">
    <property type="entry name" value="RESPONSE_REGULATORY"/>
    <property type="match status" value="1"/>
</dbReference>
<dbReference type="RefSeq" id="WP_126351975.1">
    <property type="nucleotide sequence ID" value="NZ_CP086380.1"/>
</dbReference>
<dbReference type="GO" id="GO:0000160">
    <property type="term" value="P:phosphorelay signal transduction system"/>
    <property type="evidence" value="ECO:0007669"/>
    <property type="project" value="InterPro"/>
</dbReference>
<proteinExistence type="predicted"/>
<dbReference type="InterPro" id="IPR001789">
    <property type="entry name" value="Sig_transdc_resp-reg_receiver"/>
</dbReference>
<dbReference type="Pfam" id="PF00072">
    <property type="entry name" value="Response_reg"/>
    <property type="match status" value="1"/>
</dbReference>
<evidence type="ECO:0000259" key="2">
    <source>
        <dbReference type="PROSITE" id="PS50110"/>
    </source>
</evidence>
<name>A0A3S0I8C1_9DEIO</name>
<evidence type="ECO:0000313" key="4">
    <source>
        <dbReference type="Proteomes" id="UP000277766"/>
    </source>
</evidence>
<dbReference type="InterPro" id="IPR011006">
    <property type="entry name" value="CheY-like_superfamily"/>
</dbReference>
<dbReference type="SUPFAM" id="SSF52172">
    <property type="entry name" value="CheY-like"/>
    <property type="match status" value="1"/>
</dbReference>
<dbReference type="PANTHER" id="PTHR44520:SF2">
    <property type="entry name" value="RESPONSE REGULATOR RCP1"/>
    <property type="match status" value="1"/>
</dbReference>
<dbReference type="AlphaFoldDB" id="A0A3S0I8C1"/>
<feature type="domain" description="Response regulatory" evidence="2">
    <location>
        <begin position="12"/>
        <end position="142"/>
    </location>
</feature>
<keyword evidence="1" id="KW-0597">Phosphoprotein</keyword>
<feature type="modified residue" description="4-aspartylphosphate" evidence="1">
    <location>
        <position position="75"/>
    </location>
</feature>
<organism evidence="3 4">
    <name type="scientific">Deinococcus radiophilus</name>
    <dbReference type="NCBI Taxonomy" id="32062"/>
    <lineage>
        <taxon>Bacteria</taxon>
        <taxon>Thermotogati</taxon>
        <taxon>Deinococcota</taxon>
        <taxon>Deinococci</taxon>
        <taxon>Deinococcales</taxon>
        <taxon>Deinococcaceae</taxon>
        <taxon>Deinococcus</taxon>
    </lineage>
</organism>
<protein>
    <submittedName>
        <fullName evidence="3">Response regulator</fullName>
    </submittedName>
</protein>
<accession>A0A3S0I8C1</accession>
<gene>
    <name evidence="3" type="ORF">EJ104_06655</name>
</gene>
<dbReference type="PANTHER" id="PTHR44520">
    <property type="entry name" value="RESPONSE REGULATOR RCP1-RELATED"/>
    <property type="match status" value="1"/>
</dbReference>
<sequence length="158" mass="17758">MPLSDPASPSLCLLLVEDEQADAELFQELLGEVAAHAKVVHMRNGREALDYLNSLDDPEAFHDSQALRPNLIVLDLNMPVMNGHAFLEQAKQDERLRDIPVLVLSTSDHADDVQRAYQAHASGYLVKPNSFQEYTDMLRLMTSYWGQVMRLPRSASPL</sequence>
<dbReference type="CDD" id="cd17557">
    <property type="entry name" value="REC_Rcp-like"/>
    <property type="match status" value="1"/>
</dbReference>
<evidence type="ECO:0000256" key="1">
    <source>
        <dbReference type="PROSITE-ProRule" id="PRU00169"/>
    </source>
</evidence>
<dbReference type="SMART" id="SM00448">
    <property type="entry name" value="REC"/>
    <property type="match status" value="1"/>
</dbReference>
<reference evidence="3 4" key="1">
    <citation type="submission" date="2018-12" db="EMBL/GenBank/DDBJ databases">
        <title>Deinococcus radiophilus ATCC 27603 genome sequencing and assembly.</title>
        <authorList>
            <person name="Maclea K.S."/>
            <person name="Maynard C.R."/>
        </authorList>
    </citation>
    <scope>NUCLEOTIDE SEQUENCE [LARGE SCALE GENOMIC DNA]</scope>
    <source>
        <strain evidence="3 4">ATCC 27603</strain>
    </source>
</reference>
<dbReference type="InterPro" id="IPR052893">
    <property type="entry name" value="TCS_response_regulator"/>
</dbReference>
<evidence type="ECO:0000313" key="3">
    <source>
        <dbReference type="EMBL" id="RTR27531.1"/>
    </source>
</evidence>
<comment type="caution">
    <text evidence="3">The sequence shown here is derived from an EMBL/GenBank/DDBJ whole genome shotgun (WGS) entry which is preliminary data.</text>
</comment>